<dbReference type="Gene3D" id="3.30.60.90">
    <property type="match status" value="1"/>
</dbReference>
<keyword evidence="5 8" id="KW-0805">Transcription regulation</keyword>
<dbReference type="OrthoDB" id="270417at2759"/>
<gene>
    <name evidence="16" type="primary">LOC115884902</name>
</gene>
<dbReference type="PANTHER" id="PTHR12374:SF63">
    <property type="entry name" value="TRANSCRIPTIONAL ADAPTER 2-BETA"/>
    <property type="match status" value="1"/>
</dbReference>
<dbReference type="PROSITE" id="PS50135">
    <property type="entry name" value="ZF_ZZ_2"/>
    <property type="match status" value="1"/>
</dbReference>
<evidence type="ECO:0000256" key="7">
    <source>
        <dbReference type="ARBA" id="ARBA00023242"/>
    </source>
</evidence>
<dbReference type="PANTHER" id="PTHR12374">
    <property type="entry name" value="TRANSCRIPTIONAL ADAPTOR 2 ADA2 -RELATED"/>
    <property type="match status" value="1"/>
</dbReference>
<dbReference type="GO" id="GO:0003713">
    <property type="term" value="F:transcription coactivator activity"/>
    <property type="evidence" value="ECO:0007669"/>
    <property type="project" value="InterPro"/>
</dbReference>
<dbReference type="InterPro" id="IPR001005">
    <property type="entry name" value="SANT/Myb"/>
</dbReference>
<dbReference type="InterPro" id="IPR017884">
    <property type="entry name" value="SANT_dom"/>
</dbReference>
<dbReference type="FunCoup" id="A0A6J2Y790">
    <property type="interactions" value="1202"/>
</dbReference>
<dbReference type="SUPFAM" id="SSF46689">
    <property type="entry name" value="Homeodomain-like"/>
    <property type="match status" value="1"/>
</dbReference>
<evidence type="ECO:0000259" key="11">
    <source>
        <dbReference type="PROSITE" id="PS50090"/>
    </source>
</evidence>
<dbReference type="CDD" id="cd00167">
    <property type="entry name" value="SANT"/>
    <property type="match status" value="1"/>
</dbReference>
<proteinExistence type="predicted"/>
<dbReference type="InterPro" id="IPR009057">
    <property type="entry name" value="Homeodomain-like_sf"/>
</dbReference>
<dbReference type="Pfam" id="PF00249">
    <property type="entry name" value="Myb_DNA-binding"/>
    <property type="match status" value="1"/>
</dbReference>
<dbReference type="GO" id="GO:0006357">
    <property type="term" value="P:regulation of transcription by RNA polymerase II"/>
    <property type="evidence" value="ECO:0007669"/>
    <property type="project" value="InterPro"/>
</dbReference>
<keyword evidence="2" id="KW-0479">Metal-binding</keyword>
<keyword evidence="3 9" id="KW-0863">Zinc-finger</keyword>
<dbReference type="GO" id="GO:0003682">
    <property type="term" value="F:chromatin binding"/>
    <property type="evidence" value="ECO:0007669"/>
    <property type="project" value="TreeGrafter"/>
</dbReference>
<dbReference type="PROSITE" id="PS51294">
    <property type="entry name" value="HTH_MYB"/>
    <property type="match status" value="1"/>
</dbReference>
<evidence type="ECO:0000259" key="14">
    <source>
        <dbReference type="PROSITE" id="PS51294"/>
    </source>
</evidence>
<keyword evidence="6 8" id="KW-0804">Transcription</keyword>
<dbReference type="InterPro" id="IPR041983">
    <property type="entry name" value="ADA2-like_ZZ"/>
</dbReference>
<evidence type="ECO:0000259" key="13">
    <source>
        <dbReference type="PROSITE" id="PS51293"/>
    </source>
</evidence>
<dbReference type="RefSeq" id="XP_030759482.1">
    <property type="nucleotide sequence ID" value="XM_030903622.1"/>
</dbReference>
<dbReference type="GO" id="GO:0008270">
    <property type="term" value="F:zinc ion binding"/>
    <property type="evidence" value="ECO:0007669"/>
    <property type="project" value="UniProtKB-KW"/>
</dbReference>
<dbReference type="InParanoid" id="A0A6J2Y790"/>
<reference evidence="16" key="1">
    <citation type="submission" date="2025-08" db="UniProtKB">
        <authorList>
            <consortium name="RefSeq"/>
        </authorList>
    </citation>
    <scope>IDENTIFICATION</scope>
    <source>
        <tissue evidence="16">Gonads</tissue>
    </source>
</reference>
<dbReference type="AlphaFoldDB" id="A0A6J2Y790"/>
<dbReference type="Gene3D" id="1.10.10.60">
    <property type="entry name" value="Homeodomain-like"/>
    <property type="match status" value="1"/>
</dbReference>
<dbReference type="Pfam" id="PF25299">
    <property type="entry name" value="ZZ_ADA2"/>
    <property type="match status" value="1"/>
</dbReference>
<protein>
    <recommendedName>
        <fullName evidence="8">Transcriptional adapter</fullName>
    </recommendedName>
</protein>
<evidence type="ECO:0000256" key="6">
    <source>
        <dbReference type="ARBA" id="ARBA00023163"/>
    </source>
</evidence>
<dbReference type="GeneID" id="115884902"/>
<name>A0A6J2Y790_SITOR</name>
<keyword evidence="7 8" id="KW-0539">Nucleus</keyword>
<keyword evidence="15" id="KW-1185">Reference proteome</keyword>
<dbReference type="GO" id="GO:0070461">
    <property type="term" value="C:SAGA-type complex"/>
    <property type="evidence" value="ECO:0007669"/>
    <property type="project" value="TreeGrafter"/>
</dbReference>
<dbReference type="PROSITE" id="PS51293">
    <property type="entry name" value="SANT"/>
    <property type="match status" value="1"/>
</dbReference>
<evidence type="ECO:0000313" key="16">
    <source>
        <dbReference type="RefSeq" id="XP_030759482.1"/>
    </source>
</evidence>
<evidence type="ECO:0000256" key="2">
    <source>
        <dbReference type="ARBA" id="ARBA00022723"/>
    </source>
</evidence>
<dbReference type="SUPFAM" id="SSF57850">
    <property type="entry name" value="RING/U-box"/>
    <property type="match status" value="1"/>
</dbReference>
<dbReference type="InterPro" id="IPR016827">
    <property type="entry name" value="Ada2/TADA2"/>
</dbReference>
<dbReference type="InterPro" id="IPR017930">
    <property type="entry name" value="Myb_dom"/>
</dbReference>
<dbReference type="GO" id="GO:0006338">
    <property type="term" value="P:chromatin remodeling"/>
    <property type="evidence" value="ECO:0007669"/>
    <property type="project" value="TreeGrafter"/>
</dbReference>
<feature type="domain" description="SANT" evidence="13">
    <location>
        <begin position="64"/>
        <end position="116"/>
    </location>
</feature>
<dbReference type="Pfam" id="PF22941">
    <property type="entry name" value="TADA2A-like_3rd"/>
    <property type="match status" value="1"/>
</dbReference>
<keyword evidence="4" id="KW-0862">Zinc</keyword>
<evidence type="ECO:0000256" key="10">
    <source>
        <dbReference type="SAM" id="MobiDB-lite"/>
    </source>
</evidence>
<feature type="domain" description="HTH myb-type" evidence="14">
    <location>
        <begin position="66"/>
        <end position="106"/>
    </location>
</feature>
<dbReference type="InterPro" id="IPR000433">
    <property type="entry name" value="Znf_ZZ"/>
</dbReference>
<dbReference type="KEGG" id="soy:115884902"/>
<dbReference type="FunFam" id="3.30.60.90:FF:000008">
    <property type="entry name" value="Transcriptional adapter 2"/>
    <property type="match status" value="1"/>
</dbReference>
<comment type="subcellular location">
    <subcellularLocation>
        <location evidence="1 8">Nucleus</location>
    </subcellularLocation>
</comment>
<feature type="domain" description="ZZ-type" evidence="12">
    <location>
        <begin position="5"/>
        <end position="60"/>
    </location>
</feature>
<accession>A0A6J2Y790</accession>
<evidence type="ECO:0000256" key="8">
    <source>
        <dbReference type="PIRNR" id="PIRNR025024"/>
    </source>
</evidence>
<dbReference type="PROSITE" id="PS50090">
    <property type="entry name" value="MYB_LIKE"/>
    <property type="match status" value="1"/>
</dbReference>
<sequence>MADIFDKVSCTYCQDEINGVRIQCCECPDFDICLQCFAVGAEIGPHKNDHPYKFVDHCAVSIFGGRGAWTGTEHLKLLDAAELYSYGSWDKVAAHVETRTAEECKEEYIARYLNGNIGLATWAEVSKPNLYMDLIEDEGPLSQKALSKLPPLDATLEEARVLGYKPHRDDFEGEYNPEAERLVSDLQLDEQGETEIEKCLKLAKIDMYIRRLRERQRRKRIVRDYQLVAKYFDNLRRDPTKPLYPQAEKELRDGMRPFAQFLNSGEHERLIASVNRERELRHRLSELKRYRSLGLTTHEEIVHYEQHMAFQKLQVKQGKVRRRGKLKFHRRKNHVAVRKRFRVRQRGGAGHKGVARIGRSAGVDSAHDDDGEDDDDGETLDEDDDVEQ</sequence>
<evidence type="ECO:0000256" key="4">
    <source>
        <dbReference type="ARBA" id="ARBA00022833"/>
    </source>
</evidence>
<dbReference type="InterPro" id="IPR043145">
    <property type="entry name" value="Znf_ZZ_sf"/>
</dbReference>
<organism evidence="15 16">
    <name type="scientific">Sitophilus oryzae</name>
    <name type="common">Rice weevil</name>
    <name type="synonym">Curculio oryzae</name>
    <dbReference type="NCBI Taxonomy" id="7048"/>
    <lineage>
        <taxon>Eukaryota</taxon>
        <taxon>Metazoa</taxon>
        <taxon>Ecdysozoa</taxon>
        <taxon>Arthropoda</taxon>
        <taxon>Hexapoda</taxon>
        <taxon>Insecta</taxon>
        <taxon>Pterygota</taxon>
        <taxon>Neoptera</taxon>
        <taxon>Endopterygota</taxon>
        <taxon>Coleoptera</taxon>
        <taxon>Polyphaga</taxon>
        <taxon>Cucujiformia</taxon>
        <taxon>Curculionidae</taxon>
        <taxon>Dryophthorinae</taxon>
        <taxon>Sitophilus</taxon>
    </lineage>
</organism>
<evidence type="ECO:0000256" key="9">
    <source>
        <dbReference type="PROSITE-ProRule" id="PRU00228"/>
    </source>
</evidence>
<dbReference type="CDD" id="cd02335">
    <property type="entry name" value="ZZ_ADA2"/>
    <property type="match status" value="1"/>
</dbReference>
<evidence type="ECO:0000256" key="5">
    <source>
        <dbReference type="ARBA" id="ARBA00023015"/>
    </source>
</evidence>
<dbReference type="PROSITE" id="PS01357">
    <property type="entry name" value="ZF_ZZ_1"/>
    <property type="match status" value="1"/>
</dbReference>
<feature type="compositionally biased region" description="Acidic residues" evidence="10">
    <location>
        <begin position="367"/>
        <end position="388"/>
    </location>
</feature>
<dbReference type="PIRSF" id="PIRSF025024">
    <property type="entry name" value="Transcriptional_adaptor_2"/>
    <property type="match status" value="1"/>
</dbReference>
<dbReference type="InterPro" id="IPR055141">
    <property type="entry name" value="TADA2A_B-like_dom"/>
</dbReference>
<evidence type="ECO:0000256" key="3">
    <source>
        <dbReference type="ARBA" id="ARBA00022771"/>
    </source>
</evidence>
<feature type="region of interest" description="Disordered" evidence="10">
    <location>
        <begin position="343"/>
        <end position="388"/>
    </location>
</feature>
<dbReference type="GO" id="GO:0005634">
    <property type="term" value="C:nucleus"/>
    <property type="evidence" value="ECO:0007669"/>
    <property type="project" value="UniProtKB-SubCell"/>
</dbReference>
<evidence type="ECO:0000313" key="15">
    <source>
        <dbReference type="Proteomes" id="UP000504635"/>
    </source>
</evidence>
<evidence type="ECO:0000256" key="1">
    <source>
        <dbReference type="ARBA" id="ARBA00004123"/>
    </source>
</evidence>
<dbReference type="SMART" id="SM00291">
    <property type="entry name" value="ZnF_ZZ"/>
    <property type="match status" value="1"/>
</dbReference>
<dbReference type="Proteomes" id="UP000504635">
    <property type="component" value="Unplaced"/>
</dbReference>
<dbReference type="SMART" id="SM00717">
    <property type="entry name" value="SANT"/>
    <property type="match status" value="1"/>
</dbReference>
<evidence type="ECO:0000259" key="12">
    <source>
        <dbReference type="PROSITE" id="PS50135"/>
    </source>
</evidence>
<feature type="domain" description="Myb-like" evidence="11">
    <location>
        <begin position="66"/>
        <end position="112"/>
    </location>
</feature>